<dbReference type="AlphaFoldDB" id="A0A376B6Z7"/>
<feature type="compositionally biased region" description="Low complexity" evidence="6">
    <location>
        <begin position="191"/>
        <end position="205"/>
    </location>
</feature>
<organism evidence="7 8">
    <name type="scientific">Saccharomycodes ludwigii</name>
    <dbReference type="NCBI Taxonomy" id="36035"/>
    <lineage>
        <taxon>Eukaryota</taxon>
        <taxon>Fungi</taxon>
        <taxon>Dikarya</taxon>
        <taxon>Ascomycota</taxon>
        <taxon>Saccharomycotina</taxon>
        <taxon>Saccharomycetes</taxon>
        <taxon>Saccharomycodales</taxon>
        <taxon>Saccharomycodaceae</taxon>
        <taxon>Saccharomycodes</taxon>
    </lineage>
</organism>
<dbReference type="CDD" id="cd07976">
    <property type="entry name" value="TFIIA_alpha_beta_like"/>
    <property type="match status" value="1"/>
</dbReference>
<reference evidence="8" key="1">
    <citation type="submission" date="2018-06" db="EMBL/GenBank/DDBJ databases">
        <authorList>
            <person name="Guldener U."/>
        </authorList>
    </citation>
    <scope>NUCLEOTIDE SEQUENCE [LARGE SCALE GENOMIC DNA]</scope>
    <source>
        <strain evidence="8">UTAD17</strain>
    </source>
</reference>
<dbReference type="FunFam" id="1.10.287.100:FF:000001">
    <property type="entry name" value="Transcription initiation factor IIA subunit"/>
    <property type="match status" value="1"/>
</dbReference>
<keyword evidence="4" id="KW-0539">Nucleus</keyword>
<feature type="compositionally biased region" description="Basic and acidic residues" evidence="6">
    <location>
        <begin position="134"/>
        <end position="165"/>
    </location>
</feature>
<dbReference type="PANTHER" id="PTHR12694">
    <property type="entry name" value="TRANSCRIPTION INITIATION FACTOR IIA SUBUNIT 1"/>
    <property type="match status" value="1"/>
</dbReference>
<gene>
    <name evidence="7" type="ORF">SCODWIG_02214</name>
</gene>
<protein>
    <recommendedName>
        <fullName evidence="5">Transcription initiation factor IIA large subunit</fullName>
    </recommendedName>
</protein>
<keyword evidence="7" id="KW-0396">Initiation factor</keyword>
<dbReference type="GO" id="GO:0006367">
    <property type="term" value="P:transcription initiation at RNA polymerase II promoter"/>
    <property type="evidence" value="ECO:0007669"/>
    <property type="project" value="InterPro"/>
</dbReference>
<comment type="subcellular location">
    <subcellularLocation>
        <location evidence="1">Nucleus</location>
    </subcellularLocation>
</comment>
<evidence type="ECO:0000256" key="3">
    <source>
        <dbReference type="ARBA" id="ARBA00023163"/>
    </source>
</evidence>
<name>A0A376B6Z7_9ASCO</name>
<feature type="compositionally biased region" description="Polar residues" evidence="6">
    <location>
        <begin position="59"/>
        <end position="69"/>
    </location>
</feature>
<feature type="region of interest" description="Disordered" evidence="6">
    <location>
        <begin position="52"/>
        <end position="205"/>
    </location>
</feature>
<dbReference type="Gene3D" id="2.30.18.10">
    <property type="entry name" value="Transcription factor IIA (TFIIA), beta-barrel domain"/>
    <property type="match status" value="1"/>
</dbReference>
<keyword evidence="8" id="KW-1185">Reference proteome</keyword>
<evidence type="ECO:0000313" key="8">
    <source>
        <dbReference type="Proteomes" id="UP000262825"/>
    </source>
</evidence>
<feature type="compositionally biased region" description="Acidic residues" evidence="6">
    <location>
        <begin position="168"/>
        <end position="190"/>
    </location>
</feature>
<dbReference type="InterPro" id="IPR009088">
    <property type="entry name" value="TFIIA_b-brl"/>
</dbReference>
<dbReference type="Gene3D" id="1.10.287.100">
    <property type="match status" value="1"/>
</dbReference>
<dbReference type="Pfam" id="PF03153">
    <property type="entry name" value="TFIIA"/>
    <property type="match status" value="2"/>
</dbReference>
<dbReference type="GO" id="GO:0005672">
    <property type="term" value="C:transcription factor TFIIA complex"/>
    <property type="evidence" value="ECO:0007669"/>
    <property type="project" value="InterPro"/>
</dbReference>
<evidence type="ECO:0000256" key="6">
    <source>
        <dbReference type="SAM" id="MobiDB-lite"/>
    </source>
</evidence>
<dbReference type="EMBL" id="UFAJ01000357">
    <property type="protein sequence ID" value="SSD60453.1"/>
    <property type="molecule type" value="Genomic_DNA"/>
</dbReference>
<accession>A0A376B6Z7</accession>
<dbReference type="VEuPathDB" id="FungiDB:SCODWIG_02214"/>
<dbReference type="SUPFAM" id="SSF50784">
    <property type="entry name" value="Transcription factor IIA (TFIIA), beta-barrel domain"/>
    <property type="match status" value="1"/>
</dbReference>
<dbReference type="InterPro" id="IPR004855">
    <property type="entry name" value="TFIIA_asu/bsu"/>
</dbReference>
<feature type="compositionally biased region" description="Basic and acidic residues" evidence="6">
    <location>
        <begin position="97"/>
        <end position="106"/>
    </location>
</feature>
<evidence type="ECO:0000256" key="2">
    <source>
        <dbReference type="ARBA" id="ARBA00010059"/>
    </source>
</evidence>
<evidence type="ECO:0000256" key="4">
    <source>
        <dbReference type="ARBA" id="ARBA00023242"/>
    </source>
</evidence>
<sequence>MSNKEALKVYDLIIENVINEVRQDFENNGVDEDTLLDLKKIWQEQLTKSKVSENFPWDSENSATTTVDNQNKDGDEPIQIEIEVNGNNNVPNSIDTTTKEQMKKEEENEVNTNNGDENEINSKKSDNDAEGGEEEAKAKDNEQRESELERLKRLKQKEKEAKKTALLETDEVNSDLDDSDDDYLNSDDEANPNGGYNDNGDGPSSNGNIILCLYDKVGRVRNKWKCTLRDGLASIDGKDYAFQKANGECEW</sequence>
<dbReference type="Proteomes" id="UP000262825">
    <property type="component" value="Unassembled WGS sequence"/>
</dbReference>
<dbReference type="SUPFAM" id="SSF47396">
    <property type="entry name" value="Transcription factor IIA (TFIIA), alpha-helical domain"/>
    <property type="match status" value="1"/>
</dbReference>
<keyword evidence="3" id="KW-0804">Transcription</keyword>
<evidence type="ECO:0000256" key="1">
    <source>
        <dbReference type="ARBA" id="ARBA00004123"/>
    </source>
</evidence>
<feature type="compositionally biased region" description="Polar residues" evidence="6">
    <location>
        <begin position="85"/>
        <end position="95"/>
    </location>
</feature>
<dbReference type="GO" id="GO:0003743">
    <property type="term" value="F:translation initiation factor activity"/>
    <property type="evidence" value="ECO:0007669"/>
    <property type="project" value="UniProtKB-KW"/>
</dbReference>
<dbReference type="PANTHER" id="PTHR12694:SF8">
    <property type="entry name" value="TRANSCRIPTION INITIATION FACTOR IIA SUBUNIT 1"/>
    <property type="match status" value="1"/>
</dbReference>
<evidence type="ECO:0000256" key="5">
    <source>
        <dbReference type="ARBA" id="ARBA00074154"/>
    </source>
</evidence>
<dbReference type="OrthoDB" id="3973283at2759"/>
<comment type="similarity">
    <text evidence="2">Belongs to the TFIIA subunit 1 family.</text>
</comment>
<dbReference type="SMART" id="SM01371">
    <property type="entry name" value="TFIIA"/>
    <property type="match status" value="1"/>
</dbReference>
<evidence type="ECO:0000313" key="7">
    <source>
        <dbReference type="EMBL" id="SSD60453.1"/>
    </source>
</evidence>
<keyword evidence="7" id="KW-0648">Protein biosynthesis</keyword>
<proteinExistence type="inferred from homology"/>